<dbReference type="EMBL" id="JANPWB010000006">
    <property type="protein sequence ID" value="KAJ1177040.1"/>
    <property type="molecule type" value="Genomic_DNA"/>
</dbReference>
<evidence type="ECO:0000256" key="1">
    <source>
        <dbReference type="SAM" id="MobiDB-lite"/>
    </source>
</evidence>
<sequence>MPNSGHGTLSPDTISANTIYLASRHRRRRTSQKILDASAQGNLSAPRYEGTVSRCGPGEGRDGKYLFFHPAPLQPPTPTAPLVQVITRRWRASCAVVPGGAGLGLSFARCGKRISSRTQPGCVSSSAPRILLPAASPVHSALVRVSVPFPSRDPPPPARGAASGPLRCGSLRPALINSTRSDWEAGRVRHGQGIATGGSEGNTRSRSFSPGEGQLVLEESRSTGHFEYQSPKDSSRTSGTEARGIPEPGEGSGARAGARRERASKEFI</sequence>
<keyword evidence="3" id="KW-1185">Reference proteome</keyword>
<dbReference type="AlphaFoldDB" id="A0AAV7TK54"/>
<feature type="compositionally biased region" description="Basic and acidic residues" evidence="1">
    <location>
        <begin position="258"/>
        <end position="268"/>
    </location>
</feature>
<proteinExistence type="predicted"/>
<reference evidence="2" key="1">
    <citation type="journal article" date="2022" name="bioRxiv">
        <title>Sequencing and chromosome-scale assembly of the giantPleurodeles waltlgenome.</title>
        <authorList>
            <person name="Brown T."/>
            <person name="Elewa A."/>
            <person name="Iarovenko S."/>
            <person name="Subramanian E."/>
            <person name="Araus A.J."/>
            <person name="Petzold A."/>
            <person name="Susuki M."/>
            <person name="Suzuki K.-i.T."/>
            <person name="Hayashi T."/>
            <person name="Toyoda A."/>
            <person name="Oliveira C."/>
            <person name="Osipova E."/>
            <person name="Leigh N.D."/>
            <person name="Simon A."/>
            <person name="Yun M.H."/>
        </authorList>
    </citation>
    <scope>NUCLEOTIDE SEQUENCE</scope>
    <source>
        <strain evidence="2">20211129_DDA</strain>
        <tissue evidence="2">Liver</tissue>
    </source>
</reference>
<feature type="region of interest" description="Disordered" evidence="1">
    <location>
        <begin position="149"/>
        <end position="169"/>
    </location>
</feature>
<dbReference type="Proteomes" id="UP001066276">
    <property type="component" value="Chromosome 3_2"/>
</dbReference>
<name>A0AAV7TK54_PLEWA</name>
<accession>A0AAV7TK54</accession>
<gene>
    <name evidence="2" type="ORF">NDU88_002304</name>
</gene>
<organism evidence="2 3">
    <name type="scientific">Pleurodeles waltl</name>
    <name type="common">Iberian ribbed newt</name>
    <dbReference type="NCBI Taxonomy" id="8319"/>
    <lineage>
        <taxon>Eukaryota</taxon>
        <taxon>Metazoa</taxon>
        <taxon>Chordata</taxon>
        <taxon>Craniata</taxon>
        <taxon>Vertebrata</taxon>
        <taxon>Euteleostomi</taxon>
        <taxon>Amphibia</taxon>
        <taxon>Batrachia</taxon>
        <taxon>Caudata</taxon>
        <taxon>Salamandroidea</taxon>
        <taxon>Salamandridae</taxon>
        <taxon>Pleurodelinae</taxon>
        <taxon>Pleurodeles</taxon>
    </lineage>
</organism>
<protein>
    <submittedName>
        <fullName evidence="2">Uncharacterized protein</fullName>
    </submittedName>
</protein>
<evidence type="ECO:0000313" key="3">
    <source>
        <dbReference type="Proteomes" id="UP001066276"/>
    </source>
</evidence>
<feature type="region of interest" description="Disordered" evidence="1">
    <location>
        <begin position="182"/>
        <end position="268"/>
    </location>
</feature>
<evidence type="ECO:0000313" key="2">
    <source>
        <dbReference type="EMBL" id="KAJ1177040.1"/>
    </source>
</evidence>
<comment type="caution">
    <text evidence="2">The sequence shown here is derived from an EMBL/GenBank/DDBJ whole genome shotgun (WGS) entry which is preliminary data.</text>
</comment>